<dbReference type="PANTHER" id="PTHR45953">
    <property type="entry name" value="IDURONATE 2-SULFATASE"/>
    <property type="match status" value="1"/>
</dbReference>
<dbReference type="EMBL" id="CP036317">
    <property type="protein sequence ID" value="QDV19277.1"/>
    <property type="molecule type" value="Genomic_DNA"/>
</dbReference>
<dbReference type="AlphaFoldDB" id="A0A518FSF9"/>
<evidence type="ECO:0000256" key="7">
    <source>
        <dbReference type="SAM" id="SignalP"/>
    </source>
</evidence>
<evidence type="ECO:0000256" key="1">
    <source>
        <dbReference type="ARBA" id="ARBA00001913"/>
    </source>
</evidence>
<dbReference type="GO" id="GO:0046872">
    <property type="term" value="F:metal ion binding"/>
    <property type="evidence" value="ECO:0007669"/>
    <property type="project" value="UniProtKB-KW"/>
</dbReference>
<protein>
    <submittedName>
        <fullName evidence="9">Arylsulfatase</fullName>
        <ecNumber evidence="9">3.1.6.1</ecNumber>
    </submittedName>
</protein>
<dbReference type="Proteomes" id="UP000320839">
    <property type="component" value="Chromosome"/>
</dbReference>
<dbReference type="GO" id="GO:0004423">
    <property type="term" value="F:iduronate-2-sulfatase activity"/>
    <property type="evidence" value="ECO:0007669"/>
    <property type="project" value="InterPro"/>
</dbReference>
<evidence type="ECO:0000313" key="9">
    <source>
        <dbReference type="EMBL" id="QDV19277.1"/>
    </source>
</evidence>
<evidence type="ECO:0000313" key="10">
    <source>
        <dbReference type="Proteomes" id="UP000320839"/>
    </source>
</evidence>
<keyword evidence="6" id="KW-0106">Calcium</keyword>
<evidence type="ECO:0000256" key="5">
    <source>
        <dbReference type="ARBA" id="ARBA00022801"/>
    </source>
</evidence>
<accession>A0A518FSF9</accession>
<evidence type="ECO:0000259" key="8">
    <source>
        <dbReference type="Pfam" id="PF00884"/>
    </source>
</evidence>
<dbReference type="CDD" id="cd16030">
    <property type="entry name" value="iduronate-2-sulfatase"/>
    <property type="match status" value="1"/>
</dbReference>
<name>A0A518FSF9_9PLAN</name>
<evidence type="ECO:0000256" key="6">
    <source>
        <dbReference type="ARBA" id="ARBA00022837"/>
    </source>
</evidence>
<keyword evidence="5 9" id="KW-0378">Hydrolase</keyword>
<evidence type="ECO:0000256" key="2">
    <source>
        <dbReference type="ARBA" id="ARBA00008779"/>
    </source>
</evidence>
<organism evidence="9 10">
    <name type="scientific">Gimesia panareensis</name>
    <dbReference type="NCBI Taxonomy" id="2527978"/>
    <lineage>
        <taxon>Bacteria</taxon>
        <taxon>Pseudomonadati</taxon>
        <taxon>Planctomycetota</taxon>
        <taxon>Planctomycetia</taxon>
        <taxon>Planctomycetales</taxon>
        <taxon>Planctomycetaceae</taxon>
        <taxon>Gimesia</taxon>
    </lineage>
</organism>
<gene>
    <name evidence="9" type="ORF">Pan153_39420</name>
</gene>
<dbReference type="InterPro" id="IPR035874">
    <property type="entry name" value="IDS"/>
</dbReference>
<comment type="cofactor">
    <cofactor evidence="1">
        <name>Ca(2+)</name>
        <dbReference type="ChEBI" id="CHEBI:29108"/>
    </cofactor>
</comment>
<evidence type="ECO:0000256" key="3">
    <source>
        <dbReference type="ARBA" id="ARBA00022723"/>
    </source>
</evidence>
<evidence type="ECO:0000256" key="4">
    <source>
        <dbReference type="ARBA" id="ARBA00022729"/>
    </source>
</evidence>
<dbReference type="SUPFAM" id="SSF53649">
    <property type="entry name" value="Alkaline phosphatase-like"/>
    <property type="match status" value="1"/>
</dbReference>
<dbReference type="GO" id="GO:0005737">
    <property type="term" value="C:cytoplasm"/>
    <property type="evidence" value="ECO:0007669"/>
    <property type="project" value="TreeGrafter"/>
</dbReference>
<dbReference type="InterPro" id="IPR000917">
    <property type="entry name" value="Sulfatase_N"/>
</dbReference>
<feature type="signal peptide" evidence="7">
    <location>
        <begin position="1"/>
        <end position="23"/>
    </location>
</feature>
<feature type="chain" id="PRO_5022154923" evidence="7">
    <location>
        <begin position="24"/>
        <end position="501"/>
    </location>
</feature>
<dbReference type="GO" id="GO:0004065">
    <property type="term" value="F:arylsulfatase activity"/>
    <property type="evidence" value="ECO:0007669"/>
    <property type="project" value="UniProtKB-EC"/>
</dbReference>
<keyword evidence="3" id="KW-0479">Metal-binding</keyword>
<dbReference type="EC" id="3.1.6.1" evidence="9"/>
<dbReference type="Gene3D" id="3.40.720.10">
    <property type="entry name" value="Alkaline Phosphatase, subunit A"/>
    <property type="match status" value="1"/>
</dbReference>
<proteinExistence type="inferred from homology"/>
<dbReference type="InterPro" id="IPR017850">
    <property type="entry name" value="Alkaline_phosphatase_core_sf"/>
</dbReference>
<comment type="similarity">
    <text evidence="2">Belongs to the sulfatase family.</text>
</comment>
<reference evidence="9 10" key="1">
    <citation type="submission" date="2019-02" db="EMBL/GenBank/DDBJ databases">
        <title>Deep-cultivation of Planctomycetes and their phenomic and genomic characterization uncovers novel biology.</title>
        <authorList>
            <person name="Wiegand S."/>
            <person name="Jogler M."/>
            <person name="Boedeker C."/>
            <person name="Pinto D."/>
            <person name="Vollmers J."/>
            <person name="Rivas-Marin E."/>
            <person name="Kohn T."/>
            <person name="Peeters S.H."/>
            <person name="Heuer A."/>
            <person name="Rast P."/>
            <person name="Oberbeckmann S."/>
            <person name="Bunk B."/>
            <person name="Jeske O."/>
            <person name="Meyerdierks A."/>
            <person name="Storesund J.E."/>
            <person name="Kallscheuer N."/>
            <person name="Luecker S."/>
            <person name="Lage O.M."/>
            <person name="Pohl T."/>
            <person name="Merkel B.J."/>
            <person name="Hornburger P."/>
            <person name="Mueller R.-W."/>
            <person name="Bruemmer F."/>
            <person name="Labrenz M."/>
            <person name="Spormann A.M."/>
            <person name="Op den Camp H."/>
            <person name="Overmann J."/>
            <person name="Amann R."/>
            <person name="Jetten M.S.M."/>
            <person name="Mascher T."/>
            <person name="Medema M.H."/>
            <person name="Devos D.P."/>
            <person name="Kaster A.-K."/>
            <person name="Ovreas L."/>
            <person name="Rohde M."/>
            <person name="Galperin M.Y."/>
            <person name="Jogler C."/>
        </authorList>
    </citation>
    <scope>NUCLEOTIDE SEQUENCE [LARGE SCALE GENOMIC DNA]</scope>
    <source>
        <strain evidence="9 10">Pan153</strain>
    </source>
</reference>
<feature type="domain" description="Sulfatase N-terminal" evidence="8">
    <location>
        <begin position="38"/>
        <end position="402"/>
    </location>
</feature>
<sequence length="501" mass="56107" precursor="true">MRMRFAFTGLILFSLLLFSFCFAEPVQAEQRQGEQKKPNVLFIAIDDLRTELGCYGHPHVQSPSLDRLASQGVLFTNHFVQVPTCGASRYALLTGRSPRNSGVTRSNQAFYRGASALSAEQTAGAQTMPELFRRSGYQTACIGKISHTADGRVFEYNGSGDGRDELPHAWDELATPFGSWKRGWGIFFAYANGRSREDGSGIRDLMQFSVEEDEDLPDGLLAREAIAKLQAYKNGEQPFFLGLGFFKPHLPFVAPQQDWEAISKIKIPDAPHPEKANSAYWHKSGEFYSYNMEFPKTRPLAERDRMQTRRAYLACVRYVDRQVGKVLKALDDLGLSENTIVVVWGDHGWFLGDSALWAKHAPLERALSSTLIIRAPGVSQSGLKTDALVETIDLYPTLVDLCQASFQKTEHPLDGVSLKPLLTGQKSKVRDYALSYWNAAVSVRDQSHRLTATLKKGRPTNVELYDLSETPDPVQNLAQEQPELVKRMLQAIPDMKRPKTD</sequence>
<dbReference type="Pfam" id="PF00884">
    <property type="entry name" value="Sulfatase"/>
    <property type="match status" value="1"/>
</dbReference>
<keyword evidence="4 7" id="KW-0732">Signal</keyword>
<dbReference type="PANTHER" id="PTHR45953:SF1">
    <property type="entry name" value="IDURONATE 2-SULFATASE"/>
    <property type="match status" value="1"/>
</dbReference>